<accession>A0A8H6ZFY9</accession>
<dbReference type="AlphaFoldDB" id="A0A8H6ZFY9"/>
<proteinExistence type="predicted"/>
<name>A0A8H6ZFY9_9AGAR</name>
<protein>
    <submittedName>
        <fullName evidence="2">Uncharacterized protein</fullName>
    </submittedName>
</protein>
<evidence type="ECO:0000256" key="1">
    <source>
        <dbReference type="SAM" id="MobiDB-lite"/>
    </source>
</evidence>
<dbReference type="EMBL" id="JACAZH010000001">
    <property type="protein sequence ID" value="KAF7377012.1"/>
    <property type="molecule type" value="Genomic_DNA"/>
</dbReference>
<evidence type="ECO:0000313" key="3">
    <source>
        <dbReference type="Proteomes" id="UP000623467"/>
    </source>
</evidence>
<reference evidence="2" key="1">
    <citation type="submission" date="2020-05" db="EMBL/GenBank/DDBJ databases">
        <title>Mycena genomes resolve the evolution of fungal bioluminescence.</title>
        <authorList>
            <person name="Tsai I.J."/>
        </authorList>
    </citation>
    <scope>NUCLEOTIDE SEQUENCE</scope>
    <source>
        <strain evidence="2">160909Yilan</strain>
    </source>
</reference>
<comment type="caution">
    <text evidence="2">The sequence shown here is derived from an EMBL/GenBank/DDBJ whole genome shotgun (WGS) entry which is preliminary data.</text>
</comment>
<gene>
    <name evidence="2" type="ORF">MSAN_00119200</name>
</gene>
<organism evidence="2 3">
    <name type="scientific">Mycena sanguinolenta</name>
    <dbReference type="NCBI Taxonomy" id="230812"/>
    <lineage>
        <taxon>Eukaryota</taxon>
        <taxon>Fungi</taxon>
        <taxon>Dikarya</taxon>
        <taxon>Basidiomycota</taxon>
        <taxon>Agaricomycotina</taxon>
        <taxon>Agaricomycetes</taxon>
        <taxon>Agaricomycetidae</taxon>
        <taxon>Agaricales</taxon>
        <taxon>Marasmiineae</taxon>
        <taxon>Mycenaceae</taxon>
        <taxon>Mycena</taxon>
    </lineage>
</organism>
<feature type="region of interest" description="Disordered" evidence="1">
    <location>
        <begin position="1"/>
        <end position="30"/>
    </location>
</feature>
<evidence type="ECO:0000313" key="2">
    <source>
        <dbReference type="EMBL" id="KAF7377012.1"/>
    </source>
</evidence>
<feature type="compositionally biased region" description="Polar residues" evidence="1">
    <location>
        <begin position="1"/>
        <end position="29"/>
    </location>
</feature>
<keyword evidence="3" id="KW-1185">Reference proteome</keyword>
<sequence length="195" mass="22267">MDEQINSNREFTHSSACDPQAPSHTSGMFSDSRRFTVVGGTFTNITNNNYTAALRLPHDLRMIPLGDIDLRHLIRKDECVAVVDSQSRERACVRRVHSGKARIDGQESRVTVVMYQGNGAEEEWRRDIATYIHPNIVQICGAASSNGLHAAIFNDDIFWIVIEFPPFRRCIFMRTLIRILRRQSIIFILHSNDHS</sequence>
<dbReference type="OrthoDB" id="3038000at2759"/>
<dbReference type="Proteomes" id="UP000623467">
    <property type="component" value="Unassembled WGS sequence"/>
</dbReference>